<keyword evidence="6" id="KW-0472">Membrane</keyword>
<dbReference type="InterPro" id="IPR035965">
    <property type="entry name" value="PAS-like_dom_sf"/>
</dbReference>
<evidence type="ECO:0000259" key="10">
    <source>
        <dbReference type="PROSITE" id="PS50113"/>
    </source>
</evidence>
<dbReference type="InterPro" id="IPR003594">
    <property type="entry name" value="HATPase_dom"/>
</dbReference>
<evidence type="ECO:0000259" key="8">
    <source>
        <dbReference type="PROSITE" id="PS50109"/>
    </source>
</evidence>
<dbReference type="Gene3D" id="3.30.565.10">
    <property type="entry name" value="Histidine kinase-like ATPase, C-terminal domain"/>
    <property type="match status" value="1"/>
</dbReference>
<dbReference type="InterPro" id="IPR000014">
    <property type="entry name" value="PAS"/>
</dbReference>
<dbReference type="Gene3D" id="1.10.287.130">
    <property type="match status" value="1"/>
</dbReference>
<evidence type="ECO:0000313" key="11">
    <source>
        <dbReference type="EMBL" id="KTC66240.1"/>
    </source>
</evidence>
<keyword evidence="5 11" id="KW-0418">Kinase</keyword>
<evidence type="ECO:0000256" key="2">
    <source>
        <dbReference type="ARBA" id="ARBA00012438"/>
    </source>
</evidence>
<dbReference type="SMART" id="SM00387">
    <property type="entry name" value="HATPase_c"/>
    <property type="match status" value="1"/>
</dbReference>
<dbReference type="Pfam" id="PF00512">
    <property type="entry name" value="HisKA"/>
    <property type="match status" value="1"/>
</dbReference>
<dbReference type="KEGG" id="ladl:NCTC12735_01390"/>
<evidence type="ECO:0000313" key="12">
    <source>
        <dbReference type="EMBL" id="VEH85755.1"/>
    </source>
</evidence>
<dbReference type="STRING" id="45056.Lade_0898"/>
<evidence type="ECO:0000256" key="3">
    <source>
        <dbReference type="ARBA" id="ARBA00022553"/>
    </source>
</evidence>
<dbReference type="InterPro" id="IPR036097">
    <property type="entry name" value="HisK_dim/P_sf"/>
</dbReference>
<proteinExistence type="predicted"/>
<keyword evidence="3" id="KW-0597">Phosphoprotein</keyword>
<dbReference type="InterPro" id="IPR050351">
    <property type="entry name" value="BphY/WalK/GraS-like"/>
</dbReference>
<keyword evidence="4 11" id="KW-0808">Transferase</keyword>
<dbReference type="InterPro" id="IPR003661">
    <property type="entry name" value="HisK_dim/P_dom"/>
</dbReference>
<dbReference type="PATRIC" id="fig|45056.6.peg.928"/>
<feature type="domain" description="Histidine kinase" evidence="8">
    <location>
        <begin position="208"/>
        <end position="419"/>
    </location>
</feature>
<dbReference type="GO" id="GO:0007234">
    <property type="term" value="P:osmosensory signaling via phosphorelay pathway"/>
    <property type="evidence" value="ECO:0007669"/>
    <property type="project" value="TreeGrafter"/>
</dbReference>
<evidence type="ECO:0000256" key="1">
    <source>
        <dbReference type="ARBA" id="ARBA00000085"/>
    </source>
</evidence>
<dbReference type="SUPFAM" id="SSF55785">
    <property type="entry name" value="PYP-like sensor domain (PAS domain)"/>
    <property type="match status" value="1"/>
</dbReference>
<reference evidence="12 14" key="2">
    <citation type="submission" date="2018-12" db="EMBL/GenBank/DDBJ databases">
        <authorList>
            <consortium name="Pathogen Informatics"/>
        </authorList>
    </citation>
    <scope>NUCLEOTIDE SEQUENCE [LARGE SCALE GENOMIC DNA]</scope>
    <source>
        <strain evidence="12 14">NCTC12735</strain>
        <plasmid evidence="14">22</plasmid>
    </source>
</reference>
<dbReference type="EMBL" id="LR134431">
    <property type="protein sequence ID" value="VEH85755.1"/>
    <property type="molecule type" value="Genomic_DNA"/>
</dbReference>
<comment type="catalytic activity">
    <reaction evidence="1">
        <text>ATP + protein L-histidine = ADP + protein N-phospho-L-histidine.</text>
        <dbReference type="EC" id="2.7.13.3"/>
    </reaction>
</comment>
<dbReference type="EMBL" id="LNKA01000001">
    <property type="protein sequence ID" value="KTC66240.1"/>
    <property type="molecule type" value="Genomic_DNA"/>
</dbReference>
<dbReference type="Pfam" id="PF02518">
    <property type="entry name" value="HATPase_c"/>
    <property type="match status" value="1"/>
</dbReference>
<dbReference type="Proteomes" id="UP000281170">
    <property type="component" value="Plasmid 22"/>
</dbReference>
<dbReference type="SMART" id="SM00091">
    <property type="entry name" value="PAS"/>
    <property type="match status" value="1"/>
</dbReference>
<dbReference type="CDD" id="cd00130">
    <property type="entry name" value="PAS"/>
    <property type="match status" value="1"/>
</dbReference>
<keyword evidence="12" id="KW-0614">Plasmid</keyword>
<name>A0A0W0R584_9GAMM</name>
<evidence type="ECO:0000256" key="4">
    <source>
        <dbReference type="ARBA" id="ARBA00022679"/>
    </source>
</evidence>
<evidence type="ECO:0000256" key="6">
    <source>
        <dbReference type="ARBA" id="ARBA00023136"/>
    </source>
</evidence>
<accession>A0A0W0R584</accession>
<dbReference type="GO" id="GO:0000155">
    <property type="term" value="F:phosphorelay sensor kinase activity"/>
    <property type="evidence" value="ECO:0007669"/>
    <property type="project" value="InterPro"/>
</dbReference>
<dbReference type="GO" id="GO:0016020">
    <property type="term" value="C:membrane"/>
    <property type="evidence" value="ECO:0007669"/>
    <property type="project" value="UniProtKB-SubCell"/>
</dbReference>
<evidence type="ECO:0000256" key="7">
    <source>
        <dbReference type="SAM" id="MobiDB-lite"/>
    </source>
</evidence>
<evidence type="ECO:0000256" key="5">
    <source>
        <dbReference type="ARBA" id="ARBA00022777"/>
    </source>
</evidence>
<dbReference type="Pfam" id="PF13426">
    <property type="entry name" value="PAS_9"/>
    <property type="match status" value="1"/>
</dbReference>
<dbReference type="InterPro" id="IPR004358">
    <property type="entry name" value="Sig_transdc_His_kin-like_C"/>
</dbReference>
<geneLocation type="plasmid" evidence="12 14">
    <name>22</name>
</geneLocation>
<feature type="domain" description="PAC" evidence="10">
    <location>
        <begin position="145"/>
        <end position="197"/>
    </location>
</feature>
<dbReference type="NCBIfam" id="TIGR00229">
    <property type="entry name" value="sensory_box"/>
    <property type="match status" value="1"/>
</dbReference>
<sequence length="431" mass="49786">MDENERVLRRQKNEAKSRVDKEESVAELNAKIKELSKELRKLKQINKRQNAHIQQLVFLTTKNEEEREARSILKNILESTIEYSIVALDLKGTILFWNKGAEHNYGYKAEEVVKKHTVKLIHLPEDISSGKVQEFFDTAFHEGQAEAIFRRIRKDKSHFLASAHVSLRKNEMGVPVGYVLISKDITESKAIESQLIKSNQELEQFAYIASHDLKAPLRAIERLATWIEEDNIDKLDQQTKDNLALLRQRTHRMSNLIDGILQYSRAGRTDLDLHKVNVKELLREVIDSINPGKRFRIIYQEDLPSFTAAKVPLSQVFANLINNSIKHHHKKKGKIKIGFNDLGHFYEFYVADDGPGIEPQYFDKIFMIFQTLKSRDEFEATGIGLSIVKKIVESQQGKVNVESTPGKGTTFYFTWPKYPRARKFKDSHKIA</sequence>
<dbReference type="CDD" id="cd00082">
    <property type="entry name" value="HisKA"/>
    <property type="match status" value="1"/>
</dbReference>
<feature type="region of interest" description="Disordered" evidence="7">
    <location>
        <begin position="1"/>
        <end position="20"/>
    </location>
</feature>
<dbReference type="GO" id="GO:0030295">
    <property type="term" value="F:protein kinase activator activity"/>
    <property type="evidence" value="ECO:0007669"/>
    <property type="project" value="TreeGrafter"/>
</dbReference>
<dbReference type="InterPro" id="IPR000700">
    <property type="entry name" value="PAS-assoc_C"/>
</dbReference>
<gene>
    <name evidence="12" type="primary">cph1_3</name>
    <name evidence="11" type="ORF">Lade_0898</name>
    <name evidence="12" type="ORF">NCTC12735_01390</name>
</gene>
<dbReference type="OrthoDB" id="9808408at2"/>
<organism evidence="11 13">
    <name type="scientific">Legionella adelaidensis</name>
    <dbReference type="NCBI Taxonomy" id="45056"/>
    <lineage>
        <taxon>Bacteria</taxon>
        <taxon>Pseudomonadati</taxon>
        <taxon>Pseudomonadota</taxon>
        <taxon>Gammaproteobacteria</taxon>
        <taxon>Legionellales</taxon>
        <taxon>Legionellaceae</taxon>
        <taxon>Legionella</taxon>
    </lineage>
</organism>
<protein>
    <recommendedName>
        <fullName evidence="2">histidine kinase</fullName>
        <ecNumber evidence="2">2.7.13.3</ecNumber>
    </recommendedName>
</protein>
<dbReference type="Proteomes" id="UP000054859">
    <property type="component" value="Unassembled WGS sequence"/>
</dbReference>
<dbReference type="PRINTS" id="PR00344">
    <property type="entry name" value="BCTRLSENSOR"/>
</dbReference>
<dbReference type="PROSITE" id="PS50109">
    <property type="entry name" value="HIS_KIN"/>
    <property type="match status" value="1"/>
</dbReference>
<dbReference type="PROSITE" id="PS50113">
    <property type="entry name" value="PAC"/>
    <property type="match status" value="1"/>
</dbReference>
<dbReference type="InterPro" id="IPR036890">
    <property type="entry name" value="HATPase_C_sf"/>
</dbReference>
<dbReference type="PANTHER" id="PTHR42878">
    <property type="entry name" value="TWO-COMPONENT HISTIDINE KINASE"/>
    <property type="match status" value="1"/>
</dbReference>
<dbReference type="GO" id="GO:0000156">
    <property type="term" value="F:phosphorelay response regulator activity"/>
    <property type="evidence" value="ECO:0007669"/>
    <property type="project" value="TreeGrafter"/>
</dbReference>
<dbReference type="SMART" id="SM00388">
    <property type="entry name" value="HisKA"/>
    <property type="match status" value="1"/>
</dbReference>
<reference evidence="11 13" key="1">
    <citation type="submission" date="2015-11" db="EMBL/GenBank/DDBJ databases">
        <title>Identification of large and diverse effector repertoires of 38 Legionella species.</title>
        <authorList>
            <person name="Burstein D."/>
            <person name="Amaro F."/>
            <person name="Zusman T."/>
            <person name="Lifshitz Z."/>
            <person name="Cohen O."/>
            <person name="Gilbert J.A."/>
            <person name="Pupko T."/>
            <person name="Shuman H.A."/>
            <person name="Segal G."/>
        </authorList>
    </citation>
    <scope>NUCLEOTIDE SEQUENCE [LARGE SCALE GENOMIC DNA]</scope>
    <source>
        <strain evidence="11 13">1762-AUS-E</strain>
    </source>
</reference>
<dbReference type="AlphaFoldDB" id="A0A0W0R584"/>
<dbReference type="EC" id="2.7.13.3" evidence="2"/>
<dbReference type="PROSITE" id="PS50112">
    <property type="entry name" value="PAS"/>
    <property type="match status" value="1"/>
</dbReference>
<feature type="domain" description="PAS" evidence="9">
    <location>
        <begin position="69"/>
        <end position="126"/>
    </location>
</feature>
<keyword evidence="13" id="KW-1185">Reference proteome</keyword>
<evidence type="ECO:0000313" key="14">
    <source>
        <dbReference type="Proteomes" id="UP000281170"/>
    </source>
</evidence>
<dbReference type="Gene3D" id="3.30.450.20">
    <property type="entry name" value="PAS domain"/>
    <property type="match status" value="1"/>
</dbReference>
<dbReference type="RefSeq" id="WP_058461931.1">
    <property type="nucleotide sequence ID" value="NZ_CAAAHS010000005.1"/>
</dbReference>
<evidence type="ECO:0000259" key="9">
    <source>
        <dbReference type="PROSITE" id="PS50112"/>
    </source>
</evidence>
<dbReference type="InterPro" id="IPR005467">
    <property type="entry name" value="His_kinase_dom"/>
</dbReference>
<dbReference type="PANTHER" id="PTHR42878:SF15">
    <property type="entry name" value="BACTERIOPHYTOCHROME"/>
    <property type="match status" value="1"/>
</dbReference>
<dbReference type="SUPFAM" id="SSF55874">
    <property type="entry name" value="ATPase domain of HSP90 chaperone/DNA topoisomerase II/histidine kinase"/>
    <property type="match status" value="1"/>
</dbReference>
<dbReference type="SUPFAM" id="SSF47384">
    <property type="entry name" value="Homodimeric domain of signal transducing histidine kinase"/>
    <property type="match status" value="1"/>
</dbReference>
<evidence type="ECO:0000313" key="13">
    <source>
        <dbReference type="Proteomes" id="UP000054859"/>
    </source>
</evidence>